<evidence type="ECO:0000259" key="11">
    <source>
        <dbReference type="PROSITE" id="PS50109"/>
    </source>
</evidence>
<dbReference type="GO" id="GO:0000155">
    <property type="term" value="F:phosphorelay sensor kinase activity"/>
    <property type="evidence" value="ECO:0007669"/>
    <property type="project" value="InterPro"/>
</dbReference>
<feature type="domain" description="Histidine kinase" evidence="11">
    <location>
        <begin position="259"/>
        <end position="490"/>
    </location>
</feature>
<dbReference type="InterPro" id="IPR005467">
    <property type="entry name" value="His_kinase_dom"/>
</dbReference>
<proteinExistence type="predicted"/>
<evidence type="ECO:0000256" key="8">
    <source>
        <dbReference type="ARBA" id="ARBA00022989"/>
    </source>
</evidence>
<dbReference type="Gene3D" id="3.30.565.10">
    <property type="entry name" value="Histidine kinase-like ATPase, C-terminal domain"/>
    <property type="match status" value="1"/>
</dbReference>
<dbReference type="Gene3D" id="1.10.287.130">
    <property type="match status" value="1"/>
</dbReference>
<evidence type="ECO:0000313" key="13">
    <source>
        <dbReference type="EMBL" id="OZI55711.1"/>
    </source>
</evidence>
<dbReference type="Proteomes" id="UP000216913">
    <property type="component" value="Unassembled WGS sequence"/>
</dbReference>
<feature type="domain" description="HAMP" evidence="12">
    <location>
        <begin position="199"/>
        <end position="251"/>
    </location>
</feature>
<dbReference type="PANTHER" id="PTHR45436:SF1">
    <property type="entry name" value="SENSOR PROTEIN QSEC"/>
    <property type="match status" value="1"/>
</dbReference>
<dbReference type="PROSITE" id="PS50109">
    <property type="entry name" value="HIS_KIN"/>
    <property type="match status" value="1"/>
</dbReference>
<dbReference type="EMBL" id="NEVP01000001">
    <property type="protein sequence ID" value="OZI55711.1"/>
    <property type="molecule type" value="Genomic_DNA"/>
</dbReference>
<dbReference type="SUPFAM" id="SSF47384">
    <property type="entry name" value="Homodimeric domain of signal transducing histidine kinase"/>
    <property type="match status" value="1"/>
</dbReference>
<dbReference type="SMART" id="SM00388">
    <property type="entry name" value="HisKA"/>
    <property type="match status" value="1"/>
</dbReference>
<keyword evidence="6" id="KW-0812">Transmembrane</keyword>
<keyword evidence="7 13" id="KW-0418">Kinase</keyword>
<dbReference type="Pfam" id="PF00512">
    <property type="entry name" value="HisKA"/>
    <property type="match status" value="1"/>
</dbReference>
<evidence type="ECO:0000256" key="1">
    <source>
        <dbReference type="ARBA" id="ARBA00000085"/>
    </source>
</evidence>
<keyword evidence="4" id="KW-0597">Phosphoprotein</keyword>
<keyword evidence="5" id="KW-0808">Transferase</keyword>
<name>A0A261U2C8_9BORD</name>
<dbReference type="EC" id="2.7.13.3" evidence="3"/>
<evidence type="ECO:0000313" key="14">
    <source>
        <dbReference type="Proteomes" id="UP000216913"/>
    </source>
</evidence>
<dbReference type="InterPro" id="IPR050428">
    <property type="entry name" value="TCS_sensor_his_kinase"/>
</dbReference>
<gene>
    <name evidence="13" type="ORF">CAL25_04370</name>
</gene>
<dbReference type="CDD" id="cd00075">
    <property type="entry name" value="HATPase"/>
    <property type="match status" value="1"/>
</dbReference>
<comment type="subcellular location">
    <subcellularLocation>
        <location evidence="2">Membrane</location>
    </subcellularLocation>
</comment>
<dbReference type="InterPro" id="IPR036097">
    <property type="entry name" value="HisK_dim/P_sf"/>
</dbReference>
<dbReference type="CDD" id="cd00082">
    <property type="entry name" value="HisKA"/>
    <property type="match status" value="1"/>
</dbReference>
<keyword evidence="10" id="KW-0472">Membrane</keyword>
<dbReference type="InterPro" id="IPR036890">
    <property type="entry name" value="HATPase_C_sf"/>
</dbReference>
<comment type="catalytic activity">
    <reaction evidence="1">
        <text>ATP + protein L-histidine = ADP + protein N-phospho-L-histidine.</text>
        <dbReference type="EC" id="2.7.13.3"/>
    </reaction>
</comment>
<dbReference type="SUPFAM" id="SSF55874">
    <property type="entry name" value="ATPase domain of HSP90 chaperone/DNA topoisomerase II/histidine kinase"/>
    <property type="match status" value="1"/>
</dbReference>
<keyword evidence="14" id="KW-1185">Reference proteome</keyword>
<sequence length="505" mass="55593">MVGIRALLISLLLPGVVMLLVIDSWNDYRTLSTITNEAYDSALLEPARVLESSLEFLPDGELQVATPLYAQVMLESRAGLRKYYRIEEIDPPWPEGSKTGPAAEGRSLAGMPEMPRPPVWPVGNGNPIFYDAVYRNDPVRAVAVLRDLYYRGTHRQVLVVVAESIGKRVAAEASAQRQEVLRDARMLALVALLVWWGVNWALRPLVRLRNDIRSRSPDDLTPLDAARVPSEVAPLVEAVNHHIARHRRVIDEQSQFLADASHQLRTPLAIMLTQAQYALRERDPTRAQEGLRAIVDQLGRTRRLTEQLLSLAHASQADPTPRQQLDFNELARNVVLQYLPLAHEKRQDLGWVDVRGDDAGPDTDGDAIVPVLGSEAELHEVMSNLVHNAINYAPVGARITVSVVRVEGRAEFVVSDDGPGIAPVLRSRAFARFDRIDAERGSSTSGSGLGLAIARAFARRNDGDIELRDGEPNNQGGTGLAAVFWIPLLSDNPGIQEADSAKKAV</sequence>
<evidence type="ECO:0000259" key="12">
    <source>
        <dbReference type="PROSITE" id="PS50885"/>
    </source>
</evidence>
<dbReference type="InterPro" id="IPR013727">
    <property type="entry name" value="2CSK_N"/>
</dbReference>
<accession>A0A261U2C8</accession>
<evidence type="ECO:0000256" key="2">
    <source>
        <dbReference type="ARBA" id="ARBA00004370"/>
    </source>
</evidence>
<evidence type="ECO:0000256" key="10">
    <source>
        <dbReference type="ARBA" id="ARBA00023136"/>
    </source>
</evidence>
<protein>
    <recommendedName>
        <fullName evidence="3">histidine kinase</fullName>
        <ecNumber evidence="3">2.7.13.3</ecNumber>
    </recommendedName>
</protein>
<dbReference type="InterPro" id="IPR004358">
    <property type="entry name" value="Sig_transdc_His_kin-like_C"/>
</dbReference>
<evidence type="ECO:0000256" key="6">
    <source>
        <dbReference type="ARBA" id="ARBA00022692"/>
    </source>
</evidence>
<dbReference type="PANTHER" id="PTHR45436">
    <property type="entry name" value="SENSOR HISTIDINE KINASE YKOH"/>
    <property type="match status" value="1"/>
</dbReference>
<dbReference type="SMART" id="SM00387">
    <property type="entry name" value="HATPase_c"/>
    <property type="match status" value="1"/>
</dbReference>
<dbReference type="Pfam" id="PF08521">
    <property type="entry name" value="2CSK_N"/>
    <property type="match status" value="1"/>
</dbReference>
<keyword evidence="8" id="KW-1133">Transmembrane helix</keyword>
<dbReference type="GO" id="GO:0005886">
    <property type="term" value="C:plasma membrane"/>
    <property type="evidence" value="ECO:0007669"/>
    <property type="project" value="TreeGrafter"/>
</dbReference>
<evidence type="ECO:0000256" key="4">
    <source>
        <dbReference type="ARBA" id="ARBA00022553"/>
    </source>
</evidence>
<dbReference type="PROSITE" id="PS50885">
    <property type="entry name" value="HAMP"/>
    <property type="match status" value="1"/>
</dbReference>
<reference evidence="13 14" key="1">
    <citation type="submission" date="2017-05" db="EMBL/GenBank/DDBJ databases">
        <title>Complete and WGS of Bordetella genogroups.</title>
        <authorList>
            <person name="Spilker T."/>
            <person name="LiPuma J."/>
        </authorList>
    </citation>
    <scope>NUCLEOTIDE SEQUENCE [LARGE SCALE GENOMIC DNA]</scope>
    <source>
        <strain evidence="13 14">AU10456</strain>
    </source>
</reference>
<dbReference type="AlphaFoldDB" id="A0A261U2C8"/>
<evidence type="ECO:0000256" key="3">
    <source>
        <dbReference type="ARBA" id="ARBA00012438"/>
    </source>
</evidence>
<evidence type="ECO:0000256" key="7">
    <source>
        <dbReference type="ARBA" id="ARBA00022777"/>
    </source>
</evidence>
<dbReference type="InterPro" id="IPR003661">
    <property type="entry name" value="HisK_dim/P_dom"/>
</dbReference>
<evidence type="ECO:0000256" key="5">
    <source>
        <dbReference type="ARBA" id="ARBA00022679"/>
    </source>
</evidence>
<comment type="caution">
    <text evidence="13">The sequence shown here is derived from an EMBL/GenBank/DDBJ whole genome shotgun (WGS) entry which is preliminary data.</text>
</comment>
<evidence type="ECO:0000256" key="9">
    <source>
        <dbReference type="ARBA" id="ARBA00023012"/>
    </source>
</evidence>
<keyword evidence="9" id="KW-0902">Two-component regulatory system</keyword>
<dbReference type="InterPro" id="IPR003660">
    <property type="entry name" value="HAMP_dom"/>
</dbReference>
<dbReference type="Pfam" id="PF02518">
    <property type="entry name" value="HATPase_c"/>
    <property type="match status" value="1"/>
</dbReference>
<organism evidence="13 14">
    <name type="scientific">Bordetella genomosp. 5</name>
    <dbReference type="NCBI Taxonomy" id="1395608"/>
    <lineage>
        <taxon>Bacteria</taxon>
        <taxon>Pseudomonadati</taxon>
        <taxon>Pseudomonadota</taxon>
        <taxon>Betaproteobacteria</taxon>
        <taxon>Burkholderiales</taxon>
        <taxon>Alcaligenaceae</taxon>
        <taxon>Bordetella</taxon>
    </lineage>
</organism>
<dbReference type="PRINTS" id="PR00344">
    <property type="entry name" value="BCTRLSENSOR"/>
</dbReference>
<dbReference type="InterPro" id="IPR003594">
    <property type="entry name" value="HATPase_dom"/>
</dbReference>